<protein>
    <submittedName>
        <fullName evidence="1">Uncharacterized protein</fullName>
    </submittedName>
</protein>
<accession>A0A162NV24</accession>
<dbReference type="EMBL" id="LRGB01000531">
    <property type="protein sequence ID" value="KZS18288.1"/>
    <property type="molecule type" value="Genomic_DNA"/>
</dbReference>
<gene>
    <name evidence="1" type="ORF">APZ42_015582</name>
</gene>
<dbReference type="AlphaFoldDB" id="A0A162NV24"/>
<sequence length="128" mass="14429">MRIHSTIRRTGGQSCGLTVRVSPCRDVASLPFCTDTRCPPHHCPMHFRRLFSSAALIFNHTADFATRHRQSTHRESSQRAFAESPQRAIFLSAKERKISNQQRKGPKQKDIVYVLEAWSCVGAVCSCA</sequence>
<proteinExistence type="predicted"/>
<name>A0A162NV24_9CRUS</name>
<reference evidence="1 2" key="1">
    <citation type="submission" date="2016-03" db="EMBL/GenBank/DDBJ databases">
        <title>EvidentialGene: Evidence-directed Construction of Genes on Genomes.</title>
        <authorList>
            <person name="Gilbert D.G."/>
            <person name="Choi J.-H."/>
            <person name="Mockaitis K."/>
            <person name="Colbourne J."/>
            <person name="Pfrender M."/>
        </authorList>
    </citation>
    <scope>NUCLEOTIDE SEQUENCE [LARGE SCALE GENOMIC DNA]</scope>
    <source>
        <strain evidence="1 2">Xinb3</strain>
        <tissue evidence="1">Complete organism</tissue>
    </source>
</reference>
<evidence type="ECO:0000313" key="2">
    <source>
        <dbReference type="Proteomes" id="UP000076858"/>
    </source>
</evidence>
<organism evidence="1 2">
    <name type="scientific">Daphnia magna</name>
    <dbReference type="NCBI Taxonomy" id="35525"/>
    <lineage>
        <taxon>Eukaryota</taxon>
        <taxon>Metazoa</taxon>
        <taxon>Ecdysozoa</taxon>
        <taxon>Arthropoda</taxon>
        <taxon>Crustacea</taxon>
        <taxon>Branchiopoda</taxon>
        <taxon>Diplostraca</taxon>
        <taxon>Cladocera</taxon>
        <taxon>Anomopoda</taxon>
        <taxon>Daphniidae</taxon>
        <taxon>Daphnia</taxon>
    </lineage>
</organism>
<comment type="caution">
    <text evidence="1">The sequence shown here is derived from an EMBL/GenBank/DDBJ whole genome shotgun (WGS) entry which is preliminary data.</text>
</comment>
<dbReference type="Proteomes" id="UP000076858">
    <property type="component" value="Unassembled WGS sequence"/>
</dbReference>
<evidence type="ECO:0000313" key="1">
    <source>
        <dbReference type="EMBL" id="KZS18288.1"/>
    </source>
</evidence>
<keyword evidence="2" id="KW-1185">Reference proteome</keyword>